<accession>S7W6V4</accession>
<name>S7W6V4_SPRLO</name>
<evidence type="ECO:0000256" key="1">
    <source>
        <dbReference type="SAM" id="Phobius"/>
    </source>
</evidence>
<dbReference type="Proteomes" id="UP000014978">
    <property type="component" value="Unassembled WGS sequence"/>
</dbReference>
<dbReference type="AlphaFoldDB" id="S7W6V4"/>
<dbReference type="VEuPathDB" id="MicrosporidiaDB:SLOPH_1106"/>
<sequence length="204" mass="23929">MKSDLSYGVLDCLKNTFFLKKRDMKKIKATIRGIITLVVLFIVVWYALVCFFKIYCRDTNMFDLNIYNSILFEIQTFFMLMLIEGCVYTICCNAFSMEMLKSYLTVTICSHIYIIPFRILPVLIAKGCAYRVSKCQTFILDFMYVLPKYLYLYKSILYTMRGPAIPKMPFVTAFIFITGGDLLFYESFEAKYICAPVIITMQYY</sequence>
<feature type="transmembrane region" description="Helical" evidence="1">
    <location>
        <begin position="29"/>
        <end position="54"/>
    </location>
</feature>
<protein>
    <submittedName>
        <fullName evidence="2">Uncharacterized protein</fullName>
    </submittedName>
</protein>
<dbReference type="EMBL" id="ATCN01000710">
    <property type="protein sequence ID" value="EPR78550.1"/>
    <property type="molecule type" value="Genomic_DNA"/>
</dbReference>
<keyword evidence="3" id="KW-1185">Reference proteome</keyword>
<keyword evidence="1" id="KW-0472">Membrane</keyword>
<dbReference type="InParanoid" id="S7W6V4"/>
<proteinExistence type="predicted"/>
<organism evidence="2 3">
    <name type="scientific">Spraguea lophii (strain 42_110)</name>
    <name type="common">Microsporidian parasite</name>
    <dbReference type="NCBI Taxonomy" id="1358809"/>
    <lineage>
        <taxon>Eukaryota</taxon>
        <taxon>Fungi</taxon>
        <taxon>Fungi incertae sedis</taxon>
        <taxon>Microsporidia</taxon>
        <taxon>Spragueidae</taxon>
        <taxon>Spraguea</taxon>
    </lineage>
</organism>
<dbReference type="HOGENOM" id="CLU_1344020_0_0_1"/>
<keyword evidence="1" id="KW-0812">Transmembrane</keyword>
<evidence type="ECO:0000313" key="3">
    <source>
        <dbReference type="Proteomes" id="UP000014978"/>
    </source>
</evidence>
<comment type="caution">
    <text evidence="2">The sequence shown here is derived from an EMBL/GenBank/DDBJ whole genome shotgun (WGS) entry which is preliminary data.</text>
</comment>
<feature type="transmembrane region" description="Helical" evidence="1">
    <location>
        <begin position="66"/>
        <end position="91"/>
    </location>
</feature>
<gene>
    <name evidence="2" type="ORF">SLOPH_1106</name>
</gene>
<keyword evidence="1" id="KW-1133">Transmembrane helix</keyword>
<feature type="transmembrane region" description="Helical" evidence="1">
    <location>
        <begin position="103"/>
        <end position="124"/>
    </location>
</feature>
<evidence type="ECO:0000313" key="2">
    <source>
        <dbReference type="EMBL" id="EPR78550.1"/>
    </source>
</evidence>
<reference evidence="3" key="1">
    <citation type="journal article" date="2013" name="PLoS Genet.">
        <title>The genome of Spraguea lophii and the basis of host-microsporidian interactions.</title>
        <authorList>
            <person name="Campbell S.E."/>
            <person name="Williams T.A."/>
            <person name="Yousuf A."/>
            <person name="Soanes D.M."/>
            <person name="Paszkiewicz K.H."/>
            <person name="Williams B.A.P."/>
        </authorList>
    </citation>
    <scope>NUCLEOTIDE SEQUENCE [LARGE SCALE GENOMIC DNA]</scope>
    <source>
        <strain evidence="3">42_110</strain>
    </source>
</reference>